<organism evidence="1">
    <name type="scientific">Arundo donax</name>
    <name type="common">Giant reed</name>
    <name type="synonym">Donax arundinaceus</name>
    <dbReference type="NCBI Taxonomy" id="35708"/>
    <lineage>
        <taxon>Eukaryota</taxon>
        <taxon>Viridiplantae</taxon>
        <taxon>Streptophyta</taxon>
        <taxon>Embryophyta</taxon>
        <taxon>Tracheophyta</taxon>
        <taxon>Spermatophyta</taxon>
        <taxon>Magnoliopsida</taxon>
        <taxon>Liliopsida</taxon>
        <taxon>Poales</taxon>
        <taxon>Poaceae</taxon>
        <taxon>PACMAD clade</taxon>
        <taxon>Arundinoideae</taxon>
        <taxon>Arundineae</taxon>
        <taxon>Arundo</taxon>
    </lineage>
</organism>
<sequence length="27" mass="3215">MQVQTAEIVHKFERLLELHELLHGIMV</sequence>
<protein>
    <submittedName>
        <fullName evidence="1">Uncharacterized protein</fullName>
    </submittedName>
</protein>
<proteinExistence type="predicted"/>
<accession>A0A0A8YH50</accession>
<dbReference type="AlphaFoldDB" id="A0A0A8YH50"/>
<evidence type="ECO:0000313" key="1">
    <source>
        <dbReference type="EMBL" id="JAD25241.1"/>
    </source>
</evidence>
<dbReference type="EMBL" id="GBRH01272654">
    <property type="protein sequence ID" value="JAD25241.1"/>
    <property type="molecule type" value="Transcribed_RNA"/>
</dbReference>
<reference evidence="1" key="2">
    <citation type="journal article" date="2015" name="Data Brief">
        <title>Shoot transcriptome of the giant reed, Arundo donax.</title>
        <authorList>
            <person name="Barrero R.A."/>
            <person name="Guerrero F.D."/>
            <person name="Moolhuijzen P."/>
            <person name="Goolsby J.A."/>
            <person name="Tidwell J."/>
            <person name="Bellgard S.E."/>
            <person name="Bellgard M.I."/>
        </authorList>
    </citation>
    <scope>NUCLEOTIDE SEQUENCE</scope>
    <source>
        <tissue evidence="1">Shoot tissue taken approximately 20 cm above the soil surface</tissue>
    </source>
</reference>
<reference evidence="1" key="1">
    <citation type="submission" date="2014-09" db="EMBL/GenBank/DDBJ databases">
        <authorList>
            <person name="Magalhaes I.L.F."/>
            <person name="Oliveira U."/>
            <person name="Santos F.R."/>
            <person name="Vidigal T.H.D.A."/>
            <person name="Brescovit A.D."/>
            <person name="Santos A.J."/>
        </authorList>
    </citation>
    <scope>NUCLEOTIDE SEQUENCE</scope>
    <source>
        <tissue evidence="1">Shoot tissue taken approximately 20 cm above the soil surface</tissue>
    </source>
</reference>
<name>A0A0A8YH50_ARUDO</name>